<feature type="transmembrane region" description="Helical" evidence="1">
    <location>
        <begin position="9"/>
        <end position="30"/>
    </location>
</feature>
<proteinExistence type="predicted"/>
<dbReference type="PIRSF" id="PIRSF003203">
    <property type="entry name" value="AzlD"/>
    <property type="match status" value="1"/>
</dbReference>
<evidence type="ECO:0000313" key="3">
    <source>
        <dbReference type="Proteomes" id="UP001200089"/>
    </source>
</evidence>
<name>A0AAW5CN02_9FIRM</name>
<evidence type="ECO:0000256" key="1">
    <source>
        <dbReference type="SAM" id="Phobius"/>
    </source>
</evidence>
<evidence type="ECO:0000313" key="2">
    <source>
        <dbReference type="EMBL" id="MCG5033652.1"/>
    </source>
</evidence>
<dbReference type="Proteomes" id="UP001200089">
    <property type="component" value="Unassembled WGS sequence"/>
</dbReference>
<gene>
    <name evidence="2" type="ORF">L0P48_08520</name>
</gene>
<keyword evidence="1" id="KW-1133">Transmembrane helix</keyword>
<accession>A0AAW5CN02</accession>
<dbReference type="Pfam" id="PF05437">
    <property type="entry name" value="AzlD"/>
    <property type="match status" value="1"/>
</dbReference>
<reference evidence="2" key="1">
    <citation type="submission" date="2022-01" db="EMBL/GenBank/DDBJ databases">
        <title>Collection of gut derived symbiotic bacterial strains cultured from healthy donors.</title>
        <authorList>
            <person name="Lin H."/>
            <person name="Kohout C."/>
            <person name="Waligurski E."/>
            <person name="Pamer E.G."/>
        </authorList>
    </citation>
    <scope>NUCLEOTIDE SEQUENCE</scope>
    <source>
        <strain evidence="2">DFI.1.11</strain>
    </source>
</reference>
<feature type="transmembrane region" description="Helical" evidence="1">
    <location>
        <begin position="90"/>
        <end position="109"/>
    </location>
</feature>
<keyword evidence="1" id="KW-0812">Transmembrane</keyword>
<dbReference type="EMBL" id="JAKNDE010000009">
    <property type="protein sequence ID" value="MCG5033652.1"/>
    <property type="molecule type" value="Genomic_DNA"/>
</dbReference>
<sequence length="110" mass="12002">MTMTITQQIITVVAVVLGTMTTRFLPFIIFPGGKEPPAVITYLGKVLPCAVIGLLVVFCLKDVTESTHYGLPEMIAILFIVVLHKWKKSTLLSIGGGTVFYMVLVQTIFG</sequence>
<comment type="caution">
    <text evidence="2">The sequence shown here is derived from an EMBL/GenBank/DDBJ whole genome shotgun (WGS) entry which is preliminary data.</text>
</comment>
<protein>
    <submittedName>
        <fullName evidence="2">AzlD domain-containing protein</fullName>
    </submittedName>
</protein>
<dbReference type="InterPro" id="IPR008407">
    <property type="entry name" value="Brnchd-chn_aa_trnsp_AzlD"/>
</dbReference>
<feature type="transmembrane region" description="Helical" evidence="1">
    <location>
        <begin position="42"/>
        <end position="60"/>
    </location>
</feature>
<organism evidence="2 3">
    <name type="scientific">Blautia massiliensis</name>
    <name type="common">ex Durand et al. 2017</name>
    <dbReference type="NCBI Taxonomy" id="1737424"/>
    <lineage>
        <taxon>Bacteria</taxon>
        <taxon>Bacillati</taxon>
        <taxon>Bacillota</taxon>
        <taxon>Clostridia</taxon>
        <taxon>Lachnospirales</taxon>
        <taxon>Lachnospiraceae</taxon>
        <taxon>Blautia</taxon>
    </lineage>
</organism>
<keyword evidence="1" id="KW-0472">Membrane</keyword>
<dbReference type="AlphaFoldDB" id="A0AAW5CN02"/>